<accession>A0A3P6EEB6</accession>
<organism evidence="1">
    <name type="scientific">Brassica oleracea</name>
    <name type="common">Wild cabbage</name>
    <dbReference type="NCBI Taxonomy" id="3712"/>
    <lineage>
        <taxon>Eukaryota</taxon>
        <taxon>Viridiplantae</taxon>
        <taxon>Streptophyta</taxon>
        <taxon>Embryophyta</taxon>
        <taxon>Tracheophyta</taxon>
        <taxon>Spermatophyta</taxon>
        <taxon>Magnoliopsida</taxon>
        <taxon>eudicotyledons</taxon>
        <taxon>Gunneridae</taxon>
        <taxon>Pentapetalae</taxon>
        <taxon>rosids</taxon>
        <taxon>malvids</taxon>
        <taxon>Brassicales</taxon>
        <taxon>Brassicaceae</taxon>
        <taxon>Brassiceae</taxon>
        <taxon>Brassica</taxon>
    </lineage>
</organism>
<gene>
    <name evidence="1" type="ORF">BOLC5T30290H</name>
</gene>
<reference evidence="1" key="1">
    <citation type="submission" date="2018-11" db="EMBL/GenBank/DDBJ databases">
        <authorList>
            <consortium name="Genoscope - CEA"/>
            <person name="William W."/>
        </authorList>
    </citation>
    <scope>NUCLEOTIDE SEQUENCE</scope>
</reference>
<evidence type="ECO:0000313" key="1">
    <source>
        <dbReference type="EMBL" id="VDD42743.1"/>
    </source>
</evidence>
<sequence>MRLNLTGKEGDKINNILRRSPRSEEAVVWRWLKKLPGVVEVEPNKKKKIGGDVRAPLTHRI</sequence>
<name>A0A3P6EEB6_BRAOL</name>
<protein>
    <submittedName>
        <fullName evidence="1">Uncharacterized protein</fullName>
    </submittedName>
</protein>
<dbReference type="AlphaFoldDB" id="A0A3P6EEB6"/>
<dbReference type="EMBL" id="LR031877">
    <property type="protein sequence ID" value="VDD42743.1"/>
    <property type="molecule type" value="Genomic_DNA"/>
</dbReference>
<proteinExistence type="predicted"/>